<dbReference type="InterPro" id="IPR000792">
    <property type="entry name" value="Tscrpt_reg_LuxR_C"/>
</dbReference>
<evidence type="ECO:0000256" key="3">
    <source>
        <dbReference type="ARBA" id="ARBA00023163"/>
    </source>
</evidence>
<dbReference type="eggNOG" id="COG2197">
    <property type="taxonomic scope" value="Bacteria"/>
</dbReference>
<dbReference type="RefSeq" id="WP_052355252.1">
    <property type="nucleotide sequence ID" value="NZ_HG322950.1"/>
</dbReference>
<dbReference type="Pfam" id="PF00196">
    <property type="entry name" value="GerE"/>
    <property type="match status" value="1"/>
</dbReference>
<dbReference type="PROSITE" id="PS00622">
    <property type="entry name" value="HTH_LUXR_1"/>
    <property type="match status" value="1"/>
</dbReference>
<dbReference type="OrthoDB" id="6120865at2"/>
<dbReference type="STRING" id="1301098.PKB_2444"/>
<reference evidence="5 6" key="2">
    <citation type="submission" date="2014-05" db="EMBL/GenBank/DDBJ databases">
        <title>Genome sequence of the 3-chlorobenzoate degrading bacterium Pseudomonas knackmussii B13 shows multiple evidence for horizontal gene transfer.</title>
        <authorList>
            <person name="Miyazaki R."/>
            <person name="Bertelli C."/>
            <person name="Falquet L."/>
            <person name="Robinson-Rechavi M."/>
            <person name="Gharib W."/>
            <person name="Roy S."/>
            <person name="Van der Meer J.R."/>
        </authorList>
    </citation>
    <scope>NUCLEOTIDE SEQUENCE [LARGE SCALE GENOMIC DNA]</scope>
    <source>
        <strain evidence="5 6">B13</strain>
    </source>
</reference>
<dbReference type="Proteomes" id="UP000025241">
    <property type="component" value="Chromosome I"/>
</dbReference>
<dbReference type="Gene3D" id="1.10.10.10">
    <property type="entry name" value="Winged helix-like DNA-binding domain superfamily/Winged helix DNA-binding domain"/>
    <property type="match status" value="1"/>
</dbReference>
<dbReference type="EMBL" id="HG322950">
    <property type="protein sequence ID" value="CDF83791.1"/>
    <property type="molecule type" value="Genomic_DNA"/>
</dbReference>
<dbReference type="PANTHER" id="PTHR43214:SF41">
    <property type="entry name" value="NITRATE_NITRITE RESPONSE REGULATOR PROTEIN NARP"/>
    <property type="match status" value="1"/>
</dbReference>
<dbReference type="SMART" id="SM00421">
    <property type="entry name" value="HTH_LUXR"/>
    <property type="match status" value="1"/>
</dbReference>
<evidence type="ECO:0000313" key="6">
    <source>
        <dbReference type="Proteomes" id="UP000025241"/>
    </source>
</evidence>
<dbReference type="InterPro" id="IPR016032">
    <property type="entry name" value="Sig_transdc_resp-reg_C-effctor"/>
</dbReference>
<dbReference type="AlphaFoldDB" id="A0A024HFX3"/>
<dbReference type="PRINTS" id="PR00038">
    <property type="entry name" value="HTHLUXR"/>
</dbReference>
<dbReference type="PATRIC" id="fig|1301098.3.peg.2449"/>
<evidence type="ECO:0000259" key="4">
    <source>
        <dbReference type="PROSITE" id="PS50043"/>
    </source>
</evidence>
<reference evidence="5 6" key="1">
    <citation type="submission" date="2013-03" db="EMBL/GenBank/DDBJ databases">
        <authorList>
            <person name="Linke B."/>
        </authorList>
    </citation>
    <scope>NUCLEOTIDE SEQUENCE [LARGE SCALE GENOMIC DNA]</scope>
    <source>
        <strain evidence="5 6">B13</strain>
    </source>
</reference>
<evidence type="ECO:0000256" key="2">
    <source>
        <dbReference type="ARBA" id="ARBA00023125"/>
    </source>
</evidence>
<gene>
    <name evidence="5" type="ORF">PKB_2444</name>
</gene>
<dbReference type="SUPFAM" id="SSF46894">
    <property type="entry name" value="C-terminal effector domain of the bipartite response regulators"/>
    <property type="match status" value="1"/>
</dbReference>
<dbReference type="InterPro" id="IPR036388">
    <property type="entry name" value="WH-like_DNA-bd_sf"/>
</dbReference>
<organism evidence="5 6">
    <name type="scientific">Pseudomonas knackmussii (strain DSM 6978 / CCUG 54928 / LMG 23759 / B13)</name>
    <dbReference type="NCBI Taxonomy" id="1301098"/>
    <lineage>
        <taxon>Bacteria</taxon>
        <taxon>Pseudomonadati</taxon>
        <taxon>Pseudomonadota</taxon>
        <taxon>Gammaproteobacteria</taxon>
        <taxon>Pseudomonadales</taxon>
        <taxon>Pseudomonadaceae</taxon>
        <taxon>Pseudomonas</taxon>
    </lineage>
</organism>
<keyword evidence="6" id="KW-1185">Reference proteome</keyword>
<dbReference type="GO" id="GO:0006355">
    <property type="term" value="P:regulation of DNA-templated transcription"/>
    <property type="evidence" value="ECO:0007669"/>
    <property type="project" value="InterPro"/>
</dbReference>
<protein>
    <submittedName>
        <fullName evidence="5">LuxR family transcriptional regulator</fullName>
    </submittedName>
</protein>
<proteinExistence type="predicted"/>
<dbReference type="PROSITE" id="PS50043">
    <property type="entry name" value="HTH_LUXR_2"/>
    <property type="match status" value="1"/>
</dbReference>
<feature type="domain" description="HTH luxR-type" evidence="4">
    <location>
        <begin position="262"/>
        <end position="327"/>
    </location>
</feature>
<dbReference type="HOGENOM" id="CLU_046971_0_0_6"/>
<keyword evidence="2" id="KW-0238">DNA-binding</keyword>
<dbReference type="PANTHER" id="PTHR43214">
    <property type="entry name" value="TWO-COMPONENT RESPONSE REGULATOR"/>
    <property type="match status" value="1"/>
</dbReference>
<dbReference type="GO" id="GO:0003677">
    <property type="term" value="F:DNA binding"/>
    <property type="evidence" value="ECO:0007669"/>
    <property type="project" value="UniProtKB-KW"/>
</dbReference>
<evidence type="ECO:0000256" key="1">
    <source>
        <dbReference type="ARBA" id="ARBA00023015"/>
    </source>
</evidence>
<keyword evidence="1" id="KW-0805">Transcription regulation</keyword>
<keyword evidence="3" id="KW-0804">Transcription</keyword>
<name>A0A024HFX3_PSEKB</name>
<dbReference type="CDD" id="cd06170">
    <property type="entry name" value="LuxR_C_like"/>
    <property type="match status" value="1"/>
</dbReference>
<dbReference type="InterPro" id="IPR039420">
    <property type="entry name" value="WalR-like"/>
</dbReference>
<evidence type="ECO:0000313" key="5">
    <source>
        <dbReference type="EMBL" id="CDF83791.1"/>
    </source>
</evidence>
<sequence length="328" mass="36637">MSSTQDLTLSARRFGEFNTLVLDLQRLAQECALPGFHDSAMRRLQQLLDFDMAWWGRAGLVDDLPYVHSSHLFQLPDSYLDDWRAILDQDITVSRVYANPGHSVRIDTRAADCTPGLRWLAESHGFGEFLCIIHIDPSTQLSLHLSLYRRIGARPYDEQDRFLVDQLMPHLVAAEGANQIRALVALRERLDAPNPLALAVCDRHGMLHYAERGFVGLLLREWPRWTGPCLPTAVDPAAGYSGQHLQLQATAVHDLLLLSARLRPAMARLSTREAEVAQRFGGGSTYKEIARDLGLAPNTVRHHIRSIYSKLGVNGKAGIAQLLHHPPG</sequence>
<accession>A0A024HFX3</accession>
<dbReference type="KEGG" id="pkc:PKB_2444"/>